<dbReference type="GO" id="GO:0035673">
    <property type="term" value="F:oligopeptide transmembrane transporter activity"/>
    <property type="evidence" value="ECO:0007669"/>
    <property type="project" value="InterPro"/>
</dbReference>
<dbReference type="InterPro" id="IPR004813">
    <property type="entry name" value="OPT"/>
</dbReference>
<sequence>MTQVTLRREVINFFEPVLSDARRKNIIARRPYRPIPEPSSTSTLPSTYAPQRPPPKGLRMPTAPTPQIPPVQRELSLRAVITGIVLGILLTPSNVYAGLKIGWSFNMSIIALLIGYAIWQGLAKRSPHQPPWTLHESNINQTVASAAASIISGGLVAPIPAYTLLTGQQLDAIPMMAWVFSVSFLGIWIAWYLRPSLLNDTSLKFPEGMATLETLLHIYNHGREAATRLKVLLNAALLSGLAKWIDTFVWAFPRWSPSASLERLTFTADPSLLLVGFGAIIGIRVGVTLLLGALLAWGGLAPWLLAQGLVTLPAGSSGPQFAALVEWLLWPGVSLMVCSTLASLAIRLWGLHRSTKANSGTIWAVPKAGPALGLLSSIILVVSLQALLFGINLWMALLTIPLAICLAAVAARVVGATGIPPIGAIGQLSQLSFGIVAPGQVTINLMSANTAGGSAGQCTDLMNDFKVGKAIGATPRKQLVAQTLGIFGGSIVGVLAYMALIPDPQSMLLTEEWPAPAVATWKAVAQTLTHGLDSLSASIRWAIFIAGLTGLLLGVLDSTLPARRARYLPSAAALGLAFVLPASVSLMMALGALLTWTVSCRWASLTERFAITAAAGLIAGESITGVGASLWQMFGNG</sequence>
<feature type="transmembrane region" description="Helical" evidence="7">
    <location>
        <begin position="572"/>
        <end position="597"/>
    </location>
</feature>
<evidence type="ECO:0000313" key="9">
    <source>
        <dbReference type="Proteomes" id="UP000278062"/>
    </source>
</evidence>
<comment type="caution">
    <text evidence="8">The sequence shown here is derived from an EMBL/GenBank/DDBJ whole genome shotgun (WGS) entry which is preliminary data.</text>
</comment>
<feature type="compositionally biased region" description="Low complexity" evidence="6">
    <location>
        <begin position="38"/>
        <end position="47"/>
    </location>
</feature>
<reference evidence="8 9" key="1">
    <citation type="submission" date="2018-08" db="EMBL/GenBank/DDBJ databases">
        <title>Recombination of ecologically and evolutionarily significant loci maintains genetic cohesion in the Pseudomonas syringae species complex.</title>
        <authorList>
            <person name="Dillon M."/>
            <person name="Thakur S."/>
            <person name="Almeida R.N.D."/>
            <person name="Weir B.S."/>
            <person name="Guttman D.S."/>
        </authorList>
    </citation>
    <scope>NUCLEOTIDE SEQUENCE [LARGE SCALE GENOMIC DNA]</scope>
    <source>
        <strain evidence="8 9">1089_5</strain>
    </source>
</reference>
<keyword evidence="4 7" id="KW-1133">Transmembrane helix</keyword>
<dbReference type="PANTHER" id="PTHR31645">
    <property type="entry name" value="OLIGOPEPTIDE TRANSPORTER YGL114W-RELATED"/>
    <property type="match status" value="1"/>
</dbReference>
<feature type="transmembrane region" description="Helical" evidence="7">
    <location>
        <begin position="328"/>
        <end position="350"/>
    </location>
</feature>
<dbReference type="Proteomes" id="UP000278062">
    <property type="component" value="Unassembled WGS sequence"/>
</dbReference>
<evidence type="ECO:0000256" key="6">
    <source>
        <dbReference type="SAM" id="MobiDB-lite"/>
    </source>
</evidence>
<evidence type="ECO:0000256" key="1">
    <source>
        <dbReference type="ARBA" id="ARBA00004141"/>
    </source>
</evidence>
<evidence type="ECO:0000256" key="5">
    <source>
        <dbReference type="ARBA" id="ARBA00023136"/>
    </source>
</evidence>
<evidence type="ECO:0000256" key="7">
    <source>
        <dbReference type="SAM" id="Phobius"/>
    </source>
</evidence>
<feature type="transmembrane region" description="Helical" evidence="7">
    <location>
        <begin position="272"/>
        <end position="296"/>
    </location>
</feature>
<evidence type="ECO:0000256" key="3">
    <source>
        <dbReference type="ARBA" id="ARBA00022692"/>
    </source>
</evidence>
<feature type="transmembrane region" description="Helical" evidence="7">
    <location>
        <begin position="175"/>
        <end position="193"/>
    </location>
</feature>
<gene>
    <name evidence="8" type="ORF">ALQ49_05538</name>
</gene>
<evidence type="ECO:0000313" key="8">
    <source>
        <dbReference type="EMBL" id="RMN99064.1"/>
    </source>
</evidence>
<evidence type="ECO:0000256" key="2">
    <source>
        <dbReference type="ARBA" id="ARBA00022448"/>
    </source>
</evidence>
<dbReference type="InterPro" id="IPR045035">
    <property type="entry name" value="YSL-like"/>
</dbReference>
<feature type="transmembrane region" description="Helical" evidence="7">
    <location>
        <begin position="371"/>
        <end position="388"/>
    </location>
</feature>
<dbReference type="EMBL" id="RBPL01000050">
    <property type="protein sequence ID" value="RMN99064.1"/>
    <property type="molecule type" value="Genomic_DNA"/>
</dbReference>
<organism evidence="8 9">
    <name type="scientific">Pseudomonas syringae pv. apii</name>
    <dbReference type="NCBI Taxonomy" id="81036"/>
    <lineage>
        <taxon>Bacteria</taxon>
        <taxon>Pseudomonadati</taxon>
        <taxon>Pseudomonadota</taxon>
        <taxon>Gammaproteobacteria</taxon>
        <taxon>Pseudomonadales</taxon>
        <taxon>Pseudomonadaceae</taxon>
        <taxon>Pseudomonas</taxon>
    </lineage>
</organism>
<dbReference type="GO" id="GO:0016020">
    <property type="term" value="C:membrane"/>
    <property type="evidence" value="ECO:0007669"/>
    <property type="project" value="UniProtKB-SubCell"/>
</dbReference>
<keyword evidence="3 7" id="KW-0812">Transmembrane</keyword>
<keyword evidence="2" id="KW-0813">Transport</keyword>
<accession>A0A3M3RRT5</accession>
<evidence type="ECO:0000256" key="4">
    <source>
        <dbReference type="ARBA" id="ARBA00022989"/>
    </source>
</evidence>
<proteinExistence type="predicted"/>
<protein>
    <submittedName>
        <fullName evidence="8">Oligopeptide transporter, OPT family</fullName>
    </submittedName>
</protein>
<feature type="transmembrane region" description="Helical" evidence="7">
    <location>
        <begin position="394"/>
        <end position="414"/>
    </location>
</feature>
<keyword evidence="5 7" id="KW-0472">Membrane</keyword>
<feature type="transmembrane region" description="Helical" evidence="7">
    <location>
        <begin position="143"/>
        <end position="163"/>
    </location>
</feature>
<name>A0A3M3RRT5_9PSED</name>
<dbReference type="Pfam" id="PF03169">
    <property type="entry name" value="OPT"/>
    <property type="match status" value="1"/>
</dbReference>
<feature type="transmembrane region" description="Helical" evidence="7">
    <location>
        <begin position="103"/>
        <end position="122"/>
    </location>
</feature>
<feature type="transmembrane region" description="Helical" evidence="7">
    <location>
        <begin position="609"/>
        <end position="631"/>
    </location>
</feature>
<feature type="transmembrane region" description="Helical" evidence="7">
    <location>
        <begin position="75"/>
        <end position="97"/>
    </location>
</feature>
<comment type="subcellular location">
    <subcellularLocation>
        <location evidence="1">Membrane</location>
        <topology evidence="1">Multi-pass membrane protein</topology>
    </subcellularLocation>
</comment>
<feature type="transmembrane region" description="Helical" evidence="7">
    <location>
        <begin position="479"/>
        <end position="500"/>
    </location>
</feature>
<feature type="transmembrane region" description="Helical" evidence="7">
    <location>
        <begin position="539"/>
        <end position="560"/>
    </location>
</feature>
<feature type="region of interest" description="Disordered" evidence="6">
    <location>
        <begin position="29"/>
        <end position="63"/>
    </location>
</feature>
<dbReference type="PANTHER" id="PTHR31645:SF3">
    <property type="entry name" value="OLIGOPEPTIDE TRANSPORTER"/>
    <property type="match status" value="1"/>
</dbReference>
<dbReference type="AlphaFoldDB" id="A0A3M3RRT5"/>